<dbReference type="SMART" id="SM00450">
    <property type="entry name" value="RHOD"/>
    <property type="match status" value="1"/>
</dbReference>
<keyword evidence="1" id="KW-0472">Membrane</keyword>
<evidence type="ECO:0000256" key="1">
    <source>
        <dbReference type="SAM" id="Phobius"/>
    </source>
</evidence>
<dbReference type="Gene3D" id="3.40.250.10">
    <property type="entry name" value="Rhodanese-like domain"/>
    <property type="match status" value="1"/>
</dbReference>
<dbReference type="PANTHER" id="PTHR43031:SF18">
    <property type="entry name" value="RHODANESE-RELATED SULFURTRANSFERASES"/>
    <property type="match status" value="1"/>
</dbReference>
<dbReference type="CDD" id="cd00158">
    <property type="entry name" value="RHOD"/>
    <property type="match status" value="1"/>
</dbReference>
<evidence type="ECO:0000313" key="4">
    <source>
        <dbReference type="Proteomes" id="UP000190896"/>
    </source>
</evidence>
<dbReference type="InterPro" id="IPR050229">
    <property type="entry name" value="GlpE_sulfurtransferase"/>
</dbReference>
<dbReference type="PANTHER" id="PTHR43031">
    <property type="entry name" value="FAD-DEPENDENT OXIDOREDUCTASE"/>
    <property type="match status" value="1"/>
</dbReference>
<evidence type="ECO:0000259" key="2">
    <source>
        <dbReference type="PROSITE" id="PS50206"/>
    </source>
</evidence>
<dbReference type="PROSITE" id="PS50206">
    <property type="entry name" value="RHODANESE_3"/>
    <property type="match status" value="1"/>
</dbReference>
<dbReference type="RefSeq" id="WP_078486184.1">
    <property type="nucleotide sequence ID" value="NZ_MPRJ01000016.1"/>
</dbReference>
<dbReference type="OrthoDB" id="9808735at2"/>
<evidence type="ECO:0000313" key="3">
    <source>
        <dbReference type="EMBL" id="OOZ37171.1"/>
    </source>
</evidence>
<dbReference type="InterPro" id="IPR001763">
    <property type="entry name" value="Rhodanese-like_dom"/>
</dbReference>
<proteinExistence type="predicted"/>
<dbReference type="AlphaFoldDB" id="A0A1T2KWJ5"/>
<dbReference type="InterPro" id="IPR036873">
    <property type="entry name" value="Rhodanese-like_dom_sf"/>
</dbReference>
<keyword evidence="1" id="KW-0812">Transmembrane</keyword>
<reference evidence="3 4" key="1">
    <citation type="submission" date="2016-11" db="EMBL/GenBank/DDBJ databases">
        <title>Mixed transmission modes and dynamic genome evolution in an obligate animal-bacterial symbiosis.</title>
        <authorList>
            <person name="Russell S.L."/>
            <person name="Corbett-Detig R.B."/>
            <person name="Cavanaugh C.M."/>
        </authorList>
    </citation>
    <scope>NUCLEOTIDE SEQUENCE [LARGE SCALE GENOMIC DNA]</scope>
    <source>
        <strain evidence="3">Se-Cadez</strain>
    </source>
</reference>
<dbReference type="Pfam" id="PF00581">
    <property type="entry name" value="Rhodanese"/>
    <property type="match status" value="1"/>
</dbReference>
<keyword evidence="1" id="KW-1133">Transmembrane helix</keyword>
<comment type="caution">
    <text evidence="3">The sequence shown here is derived from an EMBL/GenBank/DDBJ whole genome shotgun (WGS) entry which is preliminary data.</text>
</comment>
<keyword evidence="4" id="KW-1185">Reference proteome</keyword>
<protein>
    <recommendedName>
        <fullName evidence="2">Rhodanese domain-containing protein</fullName>
    </recommendedName>
</protein>
<dbReference type="EMBL" id="MPRJ01000016">
    <property type="protein sequence ID" value="OOZ37171.1"/>
    <property type="molecule type" value="Genomic_DNA"/>
</dbReference>
<dbReference type="SUPFAM" id="SSF52821">
    <property type="entry name" value="Rhodanese/Cell cycle control phosphatase"/>
    <property type="match status" value="1"/>
</dbReference>
<organism evidence="3 4">
    <name type="scientific">Solemya velesiana gill symbiont</name>
    <dbReference type="NCBI Taxonomy" id="1918948"/>
    <lineage>
        <taxon>Bacteria</taxon>
        <taxon>Pseudomonadati</taxon>
        <taxon>Pseudomonadota</taxon>
        <taxon>Gammaproteobacteria</taxon>
        <taxon>sulfur-oxidizing symbionts</taxon>
    </lineage>
</organism>
<dbReference type="Proteomes" id="UP000190896">
    <property type="component" value="Unassembled WGS sequence"/>
</dbReference>
<name>A0A1T2KWJ5_9GAMM</name>
<feature type="transmembrane region" description="Helical" evidence="1">
    <location>
        <begin position="12"/>
        <end position="30"/>
    </location>
</feature>
<feature type="domain" description="Rhodanese" evidence="2">
    <location>
        <begin position="48"/>
        <end position="138"/>
    </location>
</feature>
<gene>
    <name evidence="3" type="ORF">BOW51_03760</name>
</gene>
<accession>A0A1T2KWJ5</accession>
<sequence>MQQLIEFAGNHLILVVALVVVLFLLIQNLIASSGKFSVQPSGATELINREDAVVVDVRPMNDFSSGHIINAINIPSNSLKNQLGQLEKDKDKPIIVACRSGAQSNAACKVLRKEGFEKVYNLHGGMLAWENAKLPISRKK</sequence>